<feature type="transmembrane region" description="Helical" evidence="8">
    <location>
        <begin position="390"/>
        <end position="414"/>
    </location>
</feature>
<keyword evidence="7 8" id="KW-0472">Membrane</keyword>
<evidence type="ECO:0000256" key="6">
    <source>
        <dbReference type="ARBA" id="ARBA00022989"/>
    </source>
</evidence>
<evidence type="ECO:0000259" key="9">
    <source>
        <dbReference type="PROSITE" id="PS50928"/>
    </source>
</evidence>
<dbReference type="InterPro" id="IPR000515">
    <property type="entry name" value="MetI-like"/>
</dbReference>
<feature type="domain" description="ABC transmembrane type-1" evidence="9">
    <location>
        <begin position="326"/>
        <end position="527"/>
    </location>
</feature>
<keyword evidence="3" id="KW-1003">Cell membrane</keyword>
<dbReference type="Pfam" id="PF00528">
    <property type="entry name" value="BPD_transp_1"/>
    <property type="match status" value="2"/>
</dbReference>
<dbReference type="GO" id="GO:0005886">
    <property type="term" value="C:plasma membrane"/>
    <property type="evidence" value="ECO:0007669"/>
    <property type="project" value="UniProtKB-SubCell"/>
</dbReference>
<feature type="transmembrane region" description="Helical" evidence="8">
    <location>
        <begin position="239"/>
        <end position="257"/>
    </location>
</feature>
<evidence type="ECO:0000256" key="2">
    <source>
        <dbReference type="ARBA" id="ARBA00022448"/>
    </source>
</evidence>
<dbReference type="InterPro" id="IPR035906">
    <property type="entry name" value="MetI-like_sf"/>
</dbReference>
<dbReference type="PANTHER" id="PTHR43357">
    <property type="entry name" value="INNER MEMBRANE ABC TRANSPORTER PERMEASE PROTEIN YDCV"/>
    <property type="match status" value="1"/>
</dbReference>
<evidence type="ECO:0000256" key="5">
    <source>
        <dbReference type="ARBA" id="ARBA00022692"/>
    </source>
</evidence>
<evidence type="ECO:0000313" key="10">
    <source>
        <dbReference type="EMBL" id="NMW32960.1"/>
    </source>
</evidence>
<feature type="transmembrane region" description="Helical" evidence="8">
    <location>
        <begin position="133"/>
        <end position="159"/>
    </location>
</feature>
<feature type="transmembrane region" description="Helical" evidence="8">
    <location>
        <begin position="25"/>
        <end position="46"/>
    </location>
</feature>
<evidence type="ECO:0000256" key="8">
    <source>
        <dbReference type="RuleBase" id="RU363032"/>
    </source>
</evidence>
<reference evidence="10 11" key="1">
    <citation type="submission" date="2020-04" db="EMBL/GenBank/DDBJ databases">
        <authorList>
            <person name="Liu A."/>
        </authorList>
    </citation>
    <scope>NUCLEOTIDE SEQUENCE [LARGE SCALE GENOMIC DNA]</scope>
    <source>
        <strain evidence="10 11">RZ02</strain>
    </source>
</reference>
<keyword evidence="4" id="KW-0997">Cell inner membrane</keyword>
<feature type="transmembrane region" description="Helical" evidence="8">
    <location>
        <begin position="184"/>
        <end position="206"/>
    </location>
</feature>
<name>A0A848QQI8_9SPHN</name>
<accession>A0A848QQI8</accession>
<dbReference type="Proteomes" id="UP000561181">
    <property type="component" value="Unassembled WGS sequence"/>
</dbReference>
<protein>
    <submittedName>
        <fullName evidence="10">Iron ABC transporter permease</fullName>
    </submittedName>
</protein>
<sequence length="536" mass="55787">MALSNTLTRNSGQSGAPRWSFDPKIAGIIGAMICTLPIMALIPMAVSDGGGHFDHLIDTVLFTYSVNSLILVGSAMMGTTLLAIPTAWLIARYEFAGRTAAMVLLPLPLAMPSYVAAYAWLSMTTSGGVLSDYIPVVSGVAGAAFVFSICFYPYVFLLARQAFASEGSQSFEAARILGASPLQAFWTVALPIARPAIMAGVALVAMETLADYGTVDFLGSPTFTVGIIRAWISFGDPEAAARMALMLVILTLVFFGFERWMRRKRSVAQAGGRHKPYPRVALSRPAGLLALAICLLPTTIGLFVPAAHLAVLALEAPRLAPVWGALQGTVLLAASSALLATLFGLGAAYASRSGGALAKLSVRIAHAGYAVPGAVAALGVIAILGGLQSALSSVGGLTGVAIAGGGIFALLFAYQARFAAAAIGPCDSALVRITPTMDQAAQSLGASRFEILRKIHLPLASSGLMTAAALVFIEVMKELPATMILRPLDFDTLAISAHHFASDERLAQAALPSLILVGLGVPVMMLISWLSVRNTA</sequence>
<dbReference type="CDD" id="cd06261">
    <property type="entry name" value="TM_PBP2"/>
    <property type="match status" value="2"/>
</dbReference>
<evidence type="ECO:0000256" key="4">
    <source>
        <dbReference type="ARBA" id="ARBA00022519"/>
    </source>
</evidence>
<dbReference type="AlphaFoldDB" id="A0A848QQI8"/>
<keyword evidence="2 8" id="KW-0813">Transport</keyword>
<comment type="subcellular location">
    <subcellularLocation>
        <location evidence="1">Cell inner membrane</location>
        <topology evidence="1">Multi-pass membrane protein</topology>
    </subcellularLocation>
    <subcellularLocation>
        <location evidence="8">Cell membrane</location>
        <topology evidence="8">Multi-pass membrane protein</topology>
    </subcellularLocation>
</comment>
<dbReference type="GO" id="GO:0055085">
    <property type="term" value="P:transmembrane transport"/>
    <property type="evidence" value="ECO:0007669"/>
    <property type="project" value="InterPro"/>
</dbReference>
<evidence type="ECO:0000256" key="7">
    <source>
        <dbReference type="ARBA" id="ARBA00023136"/>
    </source>
</evidence>
<feature type="domain" description="ABC transmembrane type-1" evidence="9">
    <location>
        <begin position="65"/>
        <end position="258"/>
    </location>
</feature>
<dbReference type="PROSITE" id="PS50928">
    <property type="entry name" value="ABC_TM1"/>
    <property type="match status" value="2"/>
</dbReference>
<organism evidence="10 11">
    <name type="scientific">Pontixanthobacter rizhaonensis</name>
    <dbReference type="NCBI Taxonomy" id="2730337"/>
    <lineage>
        <taxon>Bacteria</taxon>
        <taxon>Pseudomonadati</taxon>
        <taxon>Pseudomonadota</taxon>
        <taxon>Alphaproteobacteria</taxon>
        <taxon>Sphingomonadales</taxon>
        <taxon>Erythrobacteraceae</taxon>
        <taxon>Pontixanthobacter</taxon>
    </lineage>
</organism>
<evidence type="ECO:0000256" key="1">
    <source>
        <dbReference type="ARBA" id="ARBA00004429"/>
    </source>
</evidence>
<comment type="similarity">
    <text evidence="8">Belongs to the binding-protein-dependent transport system permease family.</text>
</comment>
<gene>
    <name evidence="10" type="ORF">HKD42_12895</name>
</gene>
<proteinExistence type="inferred from homology"/>
<dbReference type="EMBL" id="JABCRE010000004">
    <property type="protein sequence ID" value="NMW32960.1"/>
    <property type="molecule type" value="Genomic_DNA"/>
</dbReference>
<feature type="transmembrane region" description="Helical" evidence="8">
    <location>
        <begin position="455"/>
        <end position="473"/>
    </location>
</feature>
<dbReference type="PANTHER" id="PTHR43357:SF3">
    <property type="entry name" value="FE(3+)-TRANSPORT SYSTEM PERMEASE PROTEIN FBPB 2"/>
    <property type="match status" value="1"/>
</dbReference>
<keyword evidence="11" id="KW-1185">Reference proteome</keyword>
<feature type="transmembrane region" description="Helical" evidence="8">
    <location>
        <begin position="362"/>
        <end position="384"/>
    </location>
</feature>
<keyword evidence="5 8" id="KW-0812">Transmembrane</keyword>
<dbReference type="RefSeq" id="WP_170014164.1">
    <property type="nucleotide sequence ID" value="NZ_JABCRE010000004.1"/>
</dbReference>
<dbReference type="SUPFAM" id="SSF161098">
    <property type="entry name" value="MetI-like"/>
    <property type="match status" value="2"/>
</dbReference>
<evidence type="ECO:0000256" key="3">
    <source>
        <dbReference type="ARBA" id="ARBA00022475"/>
    </source>
</evidence>
<feature type="transmembrane region" description="Helical" evidence="8">
    <location>
        <begin position="103"/>
        <end position="121"/>
    </location>
</feature>
<feature type="transmembrane region" description="Helical" evidence="8">
    <location>
        <begin position="288"/>
        <end position="310"/>
    </location>
</feature>
<feature type="transmembrane region" description="Helical" evidence="8">
    <location>
        <begin position="66"/>
        <end position="91"/>
    </location>
</feature>
<feature type="transmembrane region" description="Helical" evidence="8">
    <location>
        <begin position="509"/>
        <end position="532"/>
    </location>
</feature>
<evidence type="ECO:0000313" key="11">
    <source>
        <dbReference type="Proteomes" id="UP000561181"/>
    </source>
</evidence>
<comment type="caution">
    <text evidence="10">The sequence shown here is derived from an EMBL/GenBank/DDBJ whole genome shotgun (WGS) entry which is preliminary data.</text>
</comment>
<feature type="transmembrane region" description="Helical" evidence="8">
    <location>
        <begin position="330"/>
        <end position="350"/>
    </location>
</feature>
<keyword evidence="6 8" id="KW-1133">Transmembrane helix</keyword>
<dbReference type="Gene3D" id="1.10.3720.10">
    <property type="entry name" value="MetI-like"/>
    <property type="match status" value="2"/>
</dbReference>